<keyword evidence="1" id="KW-1133">Transmembrane helix</keyword>
<keyword evidence="3" id="KW-1185">Reference proteome</keyword>
<proteinExistence type="predicted"/>
<dbReference type="Proteomes" id="UP001378592">
    <property type="component" value="Unassembled WGS sequence"/>
</dbReference>
<name>A0AAN9Z0B9_9ORTH</name>
<evidence type="ECO:0008006" key="4">
    <source>
        <dbReference type="Google" id="ProtNLM"/>
    </source>
</evidence>
<dbReference type="InterPro" id="IPR032055">
    <property type="entry name" value="TMEM72"/>
</dbReference>
<feature type="transmembrane region" description="Helical" evidence="1">
    <location>
        <begin position="47"/>
        <end position="71"/>
    </location>
</feature>
<dbReference type="Pfam" id="PF16054">
    <property type="entry name" value="TMEM72"/>
    <property type="match status" value="1"/>
</dbReference>
<dbReference type="AlphaFoldDB" id="A0AAN9Z0B9"/>
<evidence type="ECO:0000256" key="1">
    <source>
        <dbReference type="SAM" id="Phobius"/>
    </source>
</evidence>
<evidence type="ECO:0000313" key="2">
    <source>
        <dbReference type="EMBL" id="KAK7791571.1"/>
    </source>
</evidence>
<organism evidence="2 3">
    <name type="scientific">Gryllus longicercus</name>
    <dbReference type="NCBI Taxonomy" id="2509291"/>
    <lineage>
        <taxon>Eukaryota</taxon>
        <taxon>Metazoa</taxon>
        <taxon>Ecdysozoa</taxon>
        <taxon>Arthropoda</taxon>
        <taxon>Hexapoda</taxon>
        <taxon>Insecta</taxon>
        <taxon>Pterygota</taxon>
        <taxon>Neoptera</taxon>
        <taxon>Polyneoptera</taxon>
        <taxon>Orthoptera</taxon>
        <taxon>Ensifera</taxon>
        <taxon>Gryllidea</taxon>
        <taxon>Grylloidea</taxon>
        <taxon>Gryllidae</taxon>
        <taxon>Gryllinae</taxon>
        <taxon>Gryllus</taxon>
    </lineage>
</organism>
<sequence>MSSYQDTKCVCLWDCLVPFTRFWGIFTAVVLCGVGADVTFHHHIMGVYVIVASVIVFFLEITWAITLFLHVCLRNEYSPGLRCWDAVLWIDLWKKSVLYAAFSVALFVRPHRLWLSSVAGVMLVLLALMYLVLTCRGRMEVKETLLQDREESYDRFDDMTEGVDDSLPVAGRDSLEEQDVILEM</sequence>
<dbReference type="PANTHER" id="PTHR28474">
    <property type="entry name" value="TRANSMEMBRANE PROTEIN 72"/>
    <property type="match status" value="1"/>
</dbReference>
<comment type="caution">
    <text evidence="2">The sequence shown here is derived from an EMBL/GenBank/DDBJ whole genome shotgun (WGS) entry which is preliminary data.</text>
</comment>
<feature type="transmembrane region" description="Helical" evidence="1">
    <location>
        <begin position="113"/>
        <end position="133"/>
    </location>
</feature>
<gene>
    <name evidence="2" type="ORF">R5R35_002861</name>
</gene>
<reference evidence="2 3" key="1">
    <citation type="submission" date="2024-03" db="EMBL/GenBank/DDBJ databases">
        <title>The genome assembly and annotation of the cricket Gryllus longicercus Weissman &amp; Gray.</title>
        <authorList>
            <person name="Szrajer S."/>
            <person name="Gray D."/>
            <person name="Ylla G."/>
        </authorList>
    </citation>
    <scope>NUCLEOTIDE SEQUENCE [LARGE SCALE GENOMIC DNA]</scope>
    <source>
        <strain evidence="2">DAG 2021-001</strain>
        <tissue evidence="2">Whole body minus gut</tissue>
    </source>
</reference>
<dbReference type="PANTHER" id="PTHR28474:SF1">
    <property type="entry name" value="TRANSMEMBRANE PROTEIN 72"/>
    <property type="match status" value="1"/>
</dbReference>
<protein>
    <recommendedName>
        <fullName evidence="4">Transmembrane protein 72</fullName>
    </recommendedName>
</protein>
<dbReference type="EMBL" id="JAZDUA010000523">
    <property type="protein sequence ID" value="KAK7791571.1"/>
    <property type="molecule type" value="Genomic_DNA"/>
</dbReference>
<evidence type="ECO:0000313" key="3">
    <source>
        <dbReference type="Proteomes" id="UP001378592"/>
    </source>
</evidence>
<accession>A0AAN9Z0B9</accession>
<keyword evidence="1" id="KW-0812">Transmembrane</keyword>
<feature type="transmembrane region" description="Helical" evidence="1">
    <location>
        <begin position="22"/>
        <end position="40"/>
    </location>
</feature>
<keyword evidence="1" id="KW-0472">Membrane</keyword>